<evidence type="ECO:0000259" key="2">
    <source>
        <dbReference type="PROSITE" id="PS00662"/>
    </source>
</evidence>
<dbReference type="PANTHER" id="PTHR30486:SF16">
    <property type="entry name" value="TWITCHING MOTILITY PROTEIN PILT"/>
    <property type="match status" value="1"/>
</dbReference>
<gene>
    <name evidence="3" type="ORF">D4N35_007900</name>
</gene>
<dbReference type="InterPro" id="IPR006321">
    <property type="entry name" value="PilT/PilU"/>
</dbReference>
<sequence>MPYEINDLLKKAYADGASDLHISVGSPPVYRLNGSLRPYGEVRLTPGVTEIMAKTVMPEADWKKLMESGEIDFSYSIEDVARYRINVFYERGQISFAARVIPMEIPTIEQLKMPAILQELAQKPQGLILVTGPTGSGKSTTLAAMIDYVNRNFAKHIVTLEDPIEYVHRHRMSIVHQREIESDTRSFSTGLRASLRQDPDVILVGEMRDLETISTAITAAETGHLVMATLHTNNAPQTINRIIDVFPPHQQKQIRIQLSAVLEGIISQRLFKKTDGSGRVAATEIMLNLPSVANLIRNEKVEQIQNIMQTSRSQGMHTLDMSISQLLASGLISPETARPYMANAGGF</sequence>
<dbReference type="OrthoDB" id="9808272at2"/>
<dbReference type="NCBIfam" id="TIGR01420">
    <property type="entry name" value="pilT_fam"/>
    <property type="match status" value="1"/>
</dbReference>
<comment type="caution">
    <text evidence="3">The sequence shown here is derived from an EMBL/GenBank/DDBJ whole genome shotgun (WGS) entry which is preliminary data.</text>
</comment>
<dbReference type="InterPro" id="IPR050921">
    <property type="entry name" value="T4SS_GSP_E_ATPase"/>
</dbReference>
<dbReference type="Pfam" id="PF00437">
    <property type="entry name" value="T2SSE"/>
    <property type="match status" value="1"/>
</dbReference>
<organism evidence="3 4">
    <name type="scientific">Siminovitchia fortis</name>
    <dbReference type="NCBI Taxonomy" id="254758"/>
    <lineage>
        <taxon>Bacteria</taxon>
        <taxon>Bacillati</taxon>
        <taxon>Bacillota</taxon>
        <taxon>Bacilli</taxon>
        <taxon>Bacillales</taxon>
        <taxon>Bacillaceae</taxon>
        <taxon>Siminovitchia</taxon>
    </lineage>
</organism>
<name>A0A443IUV9_9BACI</name>
<evidence type="ECO:0000313" key="3">
    <source>
        <dbReference type="EMBL" id="RWR11852.1"/>
    </source>
</evidence>
<keyword evidence="4" id="KW-1185">Reference proteome</keyword>
<evidence type="ECO:0000313" key="4">
    <source>
        <dbReference type="Proteomes" id="UP000273811"/>
    </source>
</evidence>
<dbReference type="SUPFAM" id="SSF52540">
    <property type="entry name" value="P-loop containing nucleoside triphosphate hydrolases"/>
    <property type="match status" value="1"/>
</dbReference>
<protein>
    <submittedName>
        <fullName evidence="3">Type IV pilus twitching motility protein PilT</fullName>
    </submittedName>
</protein>
<dbReference type="SMART" id="SM00382">
    <property type="entry name" value="AAA"/>
    <property type="match status" value="1"/>
</dbReference>
<dbReference type="Proteomes" id="UP000273811">
    <property type="component" value="Unassembled WGS sequence"/>
</dbReference>
<accession>A0A443IUV9</accession>
<dbReference type="AlphaFoldDB" id="A0A443IUV9"/>
<dbReference type="RefSeq" id="WP_120072224.1">
    <property type="nucleotide sequence ID" value="NZ_CP126113.1"/>
</dbReference>
<proteinExistence type="inferred from homology"/>
<dbReference type="InterPro" id="IPR001482">
    <property type="entry name" value="T2SS/T4SS_dom"/>
</dbReference>
<reference evidence="3" key="1">
    <citation type="submission" date="2018-12" db="EMBL/GenBank/DDBJ databases">
        <authorList>
            <person name="Sun L."/>
            <person name="Chen Z."/>
        </authorList>
    </citation>
    <scope>NUCLEOTIDE SEQUENCE [LARGE SCALE GENOMIC DNA]</scope>
    <source>
        <strain evidence="3">DSM 16012</strain>
    </source>
</reference>
<dbReference type="GO" id="GO:0016887">
    <property type="term" value="F:ATP hydrolysis activity"/>
    <property type="evidence" value="ECO:0007669"/>
    <property type="project" value="InterPro"/>
</dbReference>
<feature type="domain" description="Bacterial type II secretion system protein E" evidence="2">
    <location>
        <begin position="195"/>
        <end position="209"/>
    </location>
</feature>
<dbReference type="EMBL" id="QYTU02000014">
    <property type="protein sequence ID" value="RWR11852.1"/>
    <property type="molecule type" value="Genomic_DNA"/>
</dbReference>
<dbReference type="GO" id="GO:0005524">
    <property type="term" value="F:ATP binding"/>
    <property type="evidence" value="ECO:0007669"/>
    <property type="project" value="InterPro"/>
</dbReference>
<evidence type="ECO:0000256" key="1">
    <source>
        <dbReference type="ARBA" id="ARBA00006611"/>
    </source>
</evidence>
<dbReference type="InterPro" id="IPR027417">
    <property type="entry name" value="P-loop_NTPase"/>
</dbReference>
<dbReference type="CDD" id="cd01131">
    <property type="entry name" value="PilT"/>
    <property type="match status" value="1"/>
</dbReference>
<dbReference type="Gene3D" id="3.30.450.90">
    <property type="match status" value="1"/>
</dbReference>
<dbReference type="PROSITE" id="PS00662">
    <property type="entry name" value="T2SP_E"/>
    <property type="match status" value="1"/>
</dbReference>
<dbReference type="Gene3D" id="3.40.50.300">
    <property type="entry name" value="P-loop containing nucleotide triphosphate hydrolases"/>
    <property type="match status" value="1"/>
</dbReference>
<comment type="similarity">
    <text evidence="1">Belongs to the GSP E family.</text>
</comment>
<dbReference type="InterPro" id="IPR003593">
    <property type="entry name" value="AAA+_ATPase"/>
</dbReference>
<dbReference type="PANTHER" id="PTHR30486">
    <property type="entry name" value="TWITCHING MOTILITY PROTEIN PILT"/>
    <property type="match status" value="1"/>
</dbReference>